<evidence type="ECO:0000256" key="1">
    <source>
        <dbReference type="SAM" id="SignalP"/>
    </source>
</evidence>
<name>A0A6G5A3U7_RHIMP</name>
<feature type="signal peptide" evidence="1">
    <location>
        <begin position="1"/>
        <end position="21"/>
    </location>
</feature>
<dbReference type="AlphaFoldDB" id="A0A6G5A3U7"/>
<organism evidence="2">
    <name type="scientific">Rhipicephalus microplus</name>
    <name type="common">Cattle tick</name>
    <name type="synonym">Boophilus microplus</name>
    <dbReference type="NCBI Taxonomy" id="6941"/>
    <lineage>
        <taxon>Eukaryota</taxon>
        <taxon>Metazoa</taxon>
        <taxon>Ecdysozoa</taxon>
        <taxon>Arthropoda</taxon>
        <taxon>Chelicerata</taxon>
        <taxon>Arachnida</taxon>
        <taxon>Acari</taxon>
        <taxon>Parasitiformes</taxon>
        <taxon>Ixodida</taxon>
        <taxon>Ixodoidea</taxon>
        <taxon>Ixodidae</taxon>
        <taxon>Rhipicephalinae</taxon>
        <taxon>Rhipicephalus</taxon>
        <taxon>Boophilus</taxon>
    </lineage>
</organism>
<protein>
    <recommendedName>
        <fullName evidence="3">Secreted protein</fullName>
    </recommendedName>
</protein>
<proteinExistence type="predicted"/>
<reference evidence="2" key="1">
    <citation type="submission" date="2020-03" db="EMBL/GenBank/DDBJ databases">
        <title>A transcriptome and proteome of the tick Rhipicephalus microplus shaped by the genetic composition of its hosts and developmental stage.</title>
        <authorList>
            <person name="Garcia G.R."/>
            <person name="Ribeiro J.M.C."/>
            <person name="Maruyama S.R."/>
            <person name="Gardinasse L.G."/>
            <person name="Nelson K."/>
            <person name="Ferreira B.R."/>
            <person name="Andrade T.G."/>
            <person name="Santos I.K.F.M."/>
        </authorList>
    </citation>
    <scope>NUCLEOTIDE SEQUENCE</scope>
    <source>
        <strain evidence="2">NSGR</strain>
        <tissue evidence="2">Salivary glands</tissue>
    </source>
</reference>
<evidence type="ECO:0000313" key="2">
    <source>
        <dbReference type="EMBL" id="NIE44840.1"/>
    </source>
</evidence>
<sequence>MMCMKDFAMTLVLWFPSSLQAVKVAIFLCCCLATLIFGGVEEKACWRLYNTAIRFKTQATCKEISLGLIK</sequence>
<keyword evidence="1" id="KW-0732">Signal</keyword>
<accession>A0A6G5A3U7</accession>
<evidence type="ECO:0008006" key="3">
    <source>
        <dbReference type="Google" id="ProtNLM"/>
    </source>
</evidence>
<dbReference type="EMBL" id="GIKN01002567">
    <property type="protein sequence ID" value="NIE44840.1"/>
    <property type="molecule type" value="Transcribed_RNA"/>
</dbReference>
<feature type="chain" id="PRO_5026176130" description="Secreted protein" evidence="1">
    <location>
        <begin position="22"/>
        <end position="70"/>
    </location>
</feature>